<dbReference type="EMBL" id="JAKVTV010000001">
    <property type="protein sequence ID" value="MCH4822390.1"/>
    <property type="molecule type" value="Genomic_DNA"/>
</dbReference>
<dbReference type="Gene3D" id="2.40.50.460">
    <property type="match status" value="1"/>
</dbReference>
<keyword evidence="4" id="KW-0378">Hydrolase</keyword>
<keyword evidence="10" id="KW-1185">Reference proteome</keyword>
<dbReference type="InterPro" id="IPR051673">
    <property type="entry name" value="SSDNA_exonuclease_RecJ"/>
</dbReference>
<dbReference type="Gene3D" id="3.90.1640.30">
    <property type="match status" value="1"/>
</dbReference>
<organism evidence="9 10">
    <name type="scientific">Christiangramia lutea</name>
    <dbReference type="NCBI Taxonomy" id="1607951"/>
    <lineage>
        <taxon>Bacteria</taxon>
        <taxon>Pseudomonadati</taxon>
        <taxon>Bacteroidota</taxon>
        <taxon>Flavobacteriia</taxon>
        <taxon>Flavobacteriales</taxon>
        <taxon>Flavobacteriaceae</taxon>
        <taxon>Christiangramia</taxon>
    </lineage>
</organism>
<dbReference type="AlphaFoldDB" id="A0A9X1V1B6"/>
<comment type="similarity">
    <text evidence="1">Belongs to the RecJ family.</text>
</comment>
<name>A0A9X1V1B6_9FLAO</name>
<dbReference type="PANTHER" id="PTHR30255:SF2">
    <property type="entry name" value="SINGLE-STRANDED-DNA-SPECIFIC EXONUCLEASE RECJ"/>
    <property type="match status" value="1"/>
</dbReference>
<dbReference type="GO" id="GO:0006281">
    <property type="term" value="P:DNA repair"/>
    <property type="evidence" value="ECO:0007669"/>
    <property type="project" value="InterPro"/>
</dbReference>
<evidence type="ECO:0000313" key="10">
    <source>
        <dbReference type="Proteomes" id="UP001139226"/>
    </source>
</evidence>
<dbReference type="Proteomes" id="UP001139226">
    <property type="component" value="Unassembled WGS sequence"/>
</dbReference>
<dbReference type="GO" id="GO:0006310">
    <property type="term" value="P:DNA recombination"/>
    <property type="evidence" value="ECO:0007669"/>
    <property type="project" value="InterPro"/>
</dbReference>
<evidence type="ECO:0000256" key="1">
    <source>
        <dbReference type="ARBA" id="ARBA00005915"/>
    </source>
</evidence>
<dbReference type="Pfam" id="PF02272">
    <property type="entry name" value="DHHA1"/>
    <property type="match status" value="1"/>
</dbReference>
<feature type="domain" description="RecJ OB" evidence="8">
    <location>
        <begin position="450"/>
        <end position="559"/>
    </location>
</feature>
<dbReference type="InterPro" id="IPR003156">
    <property type="entry name" value="DHHA1_dom"/>
</dbReference>
<dbReference type="InterPro" id="IPR041122">
    <property type="entry name" value="RecJ_OB"/>
</dbReference>
<dbReference type="SUPFAM" id="SSF64182">
    <property type="entry name" value="DHH phosphoesterases"/>
    <property type="match status" value="1"/>
</dbReference>
<dbReference type="Pfam" id="PF17768">
    <property type="entry name" value="RecJ_OB"/>
    <property type="match status" value="1"/>
</dbReference>
<evidence type="ECO:0000259" key="8">
    <source>
        <dbReference type="Pfam" id="PF17768"/>
    </source>
</evidence>
<evidence type="ECO:0000259" key="7">
    <source>
        <dbReference type="Pfam" id="PF02272"/>
    </source>
</evidence>
<dbReference type="GO" id="GO:0003676">
    <property type="term" value="F:nucleic acid binding"/>
    <property type="evidence" value="ECO:0007669"/>
    <property type="project" value="InterPro"/>
</dbReference>
<sequence>MRWTLKPKPDPTIVNTLADKLGVGIPVAKLLAQRGISSFEEAKEFFRPDLKKLHDPFLMKDMEKAVERIEQAMDNEENIMVYGDYDVDGTTSVALMSSFLKFRYPNVTTYIPDRYDEGYGVSYQGIDYAADNDISLIIALDCGIKAIEKVAYARKKGIDFVICDHHRPGSEIPNAVAVLDPKRLDCSYPYDELCGCGVGFKLIQAITQKNKEPEETLLPYLDLVATAIGADIVPITGENRILAYHGLHVINVAPRRGIKSLLGDRKNVSITDVVFIVAPRINAAGRMKHGLHAVNLLTEEDEKVSQKYAEEIEAYNSDRRTTDKSITEEAKQQIIAQKEEERLTTVVYDESWHKGVIGIVASRLTETWYRPTLVFTKSGERLAASARSVKGFDVYEALEGCKDHIEQFGGHKYAAGLTLLESEYLNFKNKFEEVVSETIDRNLLTPEINIDADLDLKDITAKFYRILKQFAPFGPGNMSPVFISRGLTDTGFGKCVGEDKTHLKCQVQHEAGGPKFDVIGFNLGSKLDLIKSGKKFDAVYSLDENTWNGNTKIQLKLKDIRESV</sequence>
<evidence type="ECO:0000256" key="4">
    <source>
        <dbReference type="ARBA" id="ARBA00022801"/>
    </source>
</evidence>
<dbReference type="GO" id="GO:0008409">
    <property type="term" value="F:5'-3' exonuclease activity"/>
    <property type="evidence" value="ECO:0007669"/>
    <property type="project" value="InterPro"/>
</dbReference>
<dbReference type="PANTHER" id="PTHR30255">
    <property type="entry name" value="SINGLE-STRANDED-DNA-SPECIFIC EXONUCLEASE RECJ"/>
    <property type="match status" value="1"/>
</dbReference>
<protein>
    <recommendedName>
        <fullName evidence="2">Single-stranded-DNA-specific exonuclease RecJ</fullName>
    </recommendedName>
</protein>
<feature type="domain" description="DHHA1" evidence="7">
    <location>
        <begin position="346"/>
        <end position="436"/>
    </location>
</feature>
<dbReference type="RefSeq" id="WP_240712522.1">
    <property type="nucleotide sequence ID" value="NZ_JAKVTV010000001.1"/>
</dbReference>
<evidence type="ECO:0000256" key="3">
    <source>
        <dbReference type="ARBA" id="ARBA00022722"/>
    </source>
</evidence>
<reference evidence="9" key="1">
    <citation type="submission" date="2022-03" db="EMBL/GenBank/DDBJ databases">
        <title>Gramella crocea sp. nov., isolated from activated sludge of a seafood processing plant.</title>
        <authorList>
            <person name="Zhang X."/>
        </authorList>
    </citation>
    <scope>NUCLEOTIDE SEQUENCE</scope>
    <source>
        <strain evidence="9">YJ019</strain>
    </source>
</reference>
<proteinExistence type="inferred from homology"/>
<evidence type="ECO:0000259" key="6">
    <source>
        <dbReference type="Pfam" id="PF01368"/>
    </source>
</evidence>
<dbReference type="InterPro" id="IPR001667">
    <property type="entry name" value="DDH_dom"/>
</dbReference>
<feature type="domain" description="DDH" evidence="6">
    <location>
        <begin position="78"/>
        <end position="228"/>
    </location>
</feature>
<evidence type="ECO:0000313" key="9">
    <source>
        <dbReference type="EMBL" id="MCH4822390.1"/>
    </source>
</evidence>
<comment type="caution">
    <text evidence="9">The sequence shown here is derived from an EMBL/GenBank/DDBJ whole genome shotgun (WGS) entry which is preliminary data.</text>
</comment>
<evidence type="ECO:0000256" key="5">
    <source>
        <dbReference type="ARBA" id="ARBA00022839"/>
    </source>
</evidence>
<evidence type="ECO:0000256" key="2">
    <source>
        <dbReference type="ARBA" id="ARBA00019841"/>
    </source>
</evidence>
<dbReference type="Pfam" id="PF01368">
    <property type="entry name" value="DHH"/>
    <property type="match status" value="1"/>
</dbReference>
<gene>
    <name evidence="9" type="primary">recJ</name>
    <name evidence="9" type="ORF">ML462_04325</name>
</gene>
<dbReference type="InterPro" id="IPR004610">
    <property type="entry name" value="RecJ"/>
</dbReference>
<accession>A0A9X1V1B6</accession>
<dbReference type="InterPro" id="IPR038763">
    <property type="entry name" value="DHH_sf"/>
</dbReference>
<keyword evidence="3" id="KW-0540">Nuclease</keyword>
<keyword evidence="5 9" id="KW-0269">Exonuclease</keyword>
<dbReference type="NCBIfam" id="TIGR00644">
    <property type="entry name" value="recJ"/>
    <property type="match status" value="1"/>
</dbReference>